<feature type="compositionally biased region" description="Low complexity" evidence="4">
    <location>
        <begin position="297"/>
        <end position="309"/>
    </location>
</feature>
<feature type="compositionally biased region" description="Polar residues" evidence="4">
    <location>
        <begin position="448"/>
        <end position="460"/>
    </location>
</feature>
<dbReference type="PANTHER" id="PTHR16684">
    <property type="entry name" value="CENTROMERE PROTEIN C"/>
    <property type="match status" value="1"/>
</dbReference>
<dbReference type="GO" id="GO:0005634">
    <property type="term" value="C:nucleus"/>
    <property type="evidence" value="ECO:0007669"/>
    <property type="project" value="UniProtKB-SubCell"/>
</dbReference>
<feature type="compositionally biased region" description="Polar residues" evidence="4">
    <location>
        <begin position="406"/>
        <end position="415"/>
    </location>
</feature>
<dbReference type="GO" id="GO:0000776">
    <property type="term" value="C:kinetochore"/>
    <property type="evidence" value="ECO:0007669"/>
    <property type="project" value="InterPro"/>
</dbReference>
<evidence type="ECO:0000256" key="4">
    <source>
        <dbReference type="SAM" id="MobiDB-lite"/>
    </source>
</evidence>
<feature type="compositionally biased region" description="Basic and acidic residues" evidence="4">
    <location>
        <begin position="163"/>
        <end position="197"/>
    </location>
</feature>
<feature type="compositionally biased region" description="Basic and acidic residues" evidence="4">
    <location>
        <begin position="517"/>
        <end position="528"/>
    </location>
</feature>
<evidence type="ECO:0000256" key="2">
    <source>
        <dbReference type="ARBA" id="ARBA00010291"/>
    </source>
</evidence>
<evidence type="ECO:0000256" key="1">
    <source>
        <dbReference type="ARBA" id="ARBA00004123"/>
    </source>
</evidence>
<evidence type="ECO:0000256" key="3">
    <source>
        <dbReference type="ARBA" id="ARBA00023242"/>
    </source>
</evidence>
<dbReference type="EMBL" id="HBIO01012363">
    <property type="protein sequence ID" value="CAE0464755.1"/>
    <property type="molecule type" value="Transcribed_RNA"/>
</dbReference>
<protein>
    <recommendedName>
        <fullName evidence="6">Mif2/CENP-C cupin domain-containing protein</fullName>
    </recommendedName>
</protein>
<feature type="region of interest" description="Disordered" evidence="4">
    <location>
        <begin position="271"/>
        <end position="372"/>
    </location>
</feature>
<feature type="compositionally biased region" description="Low complexity" evidence="4">
    <location>
        <begin position="597"/>
        <end position="608"/>
    </location>
</feature>
<dbReference type="PANTHER" id="PTHR16684:SF11">
    <property type="entry name" value="CENTROMERE PROTEIN C"/>
    <property type="match status" value="1"/>
</dbReference>
<dbReference type="Gene3D" id="2.60.120.10">
    <property type="entry name" value="Jelly Rolls"/>
    <property type="match status" value="1"/>
</dbReference>
<feature type="compositionally biased region" description="Basic and acidic residues" evidence="4">
    <location>
        <begin position="609"/>
        <end position="636"/>
    </location>
</feature>
<evidence type="ECO:0000313" key="5">
    <source>
        <dbReference type="EMBL" id="CAE0464755.1"/>
    </source>
</evidence>
<feature type="compositionally biased region" description="Acidic residues" evidence="4">
    <location>
        <begin position="324"/>
        <end position="349"/>
    </location>
</feature>
<dbReference type="InterPro" id="IPR014710">
    <property type="entry name" value="RmlC-like_jellyroll"/>
</dbReference>
<gene>
    <name evidence="5" type="ORF">CDEB00056_LOCUS9596</name>
</gene>
<dbReference type="GO" id="GO:0051315">
    <property type="term" value="P:attachment of mitotic spindle microtubules to kinetochore"/>
    <property type="evidence" value="ECO:0007669"/>
    <property type="project" value="TreeGrafter"/>
</dbReference>
<comment type="similarity">
    <text evidence="2">Belongs to the CENP-C/MIF2 family.</text>
</comment>
<feature type="compositionally biased region" description="Basic residues" evidence="4">
    <location>
        <begin position="637"/>
        <end position="649"/>
    </location>
</feature>
<name>A0A7S3Q421_9STRA</name>
<dbReference type="GO" id="GO:0051455">
    <property type="term" value="P:spindle attachment to meiosis I kinetochore"/>
    <property type="evidence" value="ECO:0007669"/>
    <property type="project" value="TreeGrafter"/>
</dbReference>
<sequence length="954" mass="104204">MPRFSFKKKDRSQKNSVDFNMPPSPASAGRHKQRRQSHSSNSTSNSSTKKSKPTTPGSNAPKSPLRKSIPKASSSSSKKTSRDNTSTSNGDVHVHVHGHKNAKKKQTPTSIIKSRRYGIQVQASGKGQKKDGDYADDSAYWKAAKQSIVDKRSKKKTGGSRKSSSDSRLEEKKLAAEKEASSKRREKKRQEKIAAQRRDKKARLQALKKKHDYSRGLKTPDFPTQKKNKKNEQDEDNESDKDSSDDDAAVAKSAFATKSLAATRHKNGAIAFAPSPSEISRGSLIPPTPAAGRSKIAAESPSSAVAESEAYFESPSKSPAKDDDINDGNNDDFEMGQDGNDTLDDEDVADVGGGDINQMEDNDARSSMHEEHVATSAIVSDNIGYVMGKTADIDIDSSRHEDSEAPSESGNNNTAPAIETDADMAVDDENIESVMGKTADVTLDVNTHASDLNSNNNELGTQDYGAQFNGDESDGFDDGGDENEGPGFELALEHNSDFSDAMASRGEEESSVTSPVTKRDEERSRVEDNYLLESPNRSETGSLSESGNPTVEKESLGGVDGMGKGDEFPMASRAGEKSSIGNGDTEDAVTPSRQQESDSSSSSSSSSSPDDRVKESELKKNRAKHLLREKELEAASKKKQRRKRSRKRVSISTPEITYGTGGGYQVGNRDYTEIPVGSFQNDHSEDGNVRRSRRRRFPPVQFWKNEKIIYEANNATGRMAKIYGDMPMVKGILKAEPTPYKKRKQRPLVHDGDDSDGADVSITAAKTNAKSKSGEEKDFDSTKLRKKYNYEDGESAPIWLEAEGKAGIEKILCYRKKIKLHDLPLVKKRKRGESGIVAKASQTFNVAAQGNMPGFISGCMELPPQAIKDEESVGPCVQIFNVGNCQAKSLELAIADPEENEGNFDAATARRFLLSSGDVFHIPAGNVYRLQNHSKQIECNLSWTIMRPAQDRDA</sequence>
<dbReference type="InterPro" id="IPR028386">
    <property type="entry name" value="CENP-C/Mif2/cnp3"/>
</dbReference>
<comment type="subcellular location">
    <subcellularLocation>
        <location evidence="1">Nucleus</location>
    </subcellularLocation>
</comment>
<feature type="compositionally biased region" description="Basic residues" evidence="4">
    <location>
        <begin position="95"/>
        <end position="106"/>
    </location>
</feature>
<feature type="compositionally biased region" description="Basic residues" evidence="4">
    <location>
        <begin position="1"/>
        <end position="11"/>
    </location>
</feature>
<feature type="region of interest" description="Disordered" evidence="4">
    <location>
        <begin position="448"/>
        <end position="669"/>
    </location>
</feature>
<reference evidence="5" key="1">
    <citation type="submission" date="2021-01" db="EMBL/GenBank/DDBJ databases">
        <authorList>
            <person name="Corre E."/>
            <person name="Pelletier E."/>
            <person name="Niang G."/>
            <person name="Scheremetjew M."/>
            <person name="Finn R."/>
            <person name="Kale V."/>
            <person name="Holt S."/>
            <person name="Cochrane G."/>
            <person name="Meng A."/>
            <person name="Brown T."/>
            <person name="Cohen L."/>
        </authorList>
    </citation>
    <scope>NUCLEOTIDE SEQUENCE</scope>
    <source>
        <strain evidence="5">MM31A-1</strain>
    </source>
</reference>
<feature type="compositionally biased region" description="Basic residues" evidence="4">
    <location>
        <begin position="198"/>
        <end position="212"/>
    </location>
</feature>
<feature type="region of interest" description="Disordered" evidence="4">
    <location>
        <begin position="393"/>
        <end position="419"/>
    </location>
</feature>
<proteinExistence type="inferred from homology"/>
<feature type="compositionally biased region" description="Acidic residues" evidence="4">
    <location>
        <begin position="471"/>
        <end position="484"/>
    </location>
</feature>
<accession>A0A7S3Q421</accession>
<organism evidence="5">
    <name type="scientific">Chaetoceros debilis</name>
    <dbReference type="NCBI Taxonomy" id="122233"/>
    <lineage>
        <taxon>Eukaryota</taxon>
        <taxon>Sar</taxon>
        <taxon>Stramenopiles</taxon>
        <taxon>Ochrophyta</taxon>
        <taxon>Bacillariophyta</taxon>
        <taxon>Coscinodiscophyceae</taxon>
        <taxon>Chaetocerotophycidae</taxon>
        <taxon>Chaetocerotales</taxon>
        <taxon>Chaetocerotaceae</taxon>
        <taxon>Chaetoceros</taxon>
    </lineage>
</organism>
<feature type="region of interest" description="Disordered" evidence="4">
    <location>
        <begin position="1"/>
        <end position="250"/>
    </location>
</feature>
<dbReference type="GO" id="GO:0019237">
    <property type="term" value="F:centromeric DNA binding"/>
    <property type="evidence" value="ECO:0007669"/>
    <property type="project" value="InterPro"/>
</dbReference>
<feature type="compositionally biased region" description="Low complexity" evidence="4">
    <location>
        <begin position="70"/>
        <end position="88"/>
    </location>
</feature>
<feature type="compositionally biased region" description="Basic and acidic residues" evidence="4">
    <location>
        <begin position="362"/>
        <end position="372"/>
    </location>
</feature>
<dbReference type="AlphaFoldDB" id="A0A7S3Q421"/>
<feature type="region of interest" description="Disordered" evidence="4">
    <location>
        <begin position="741"/>
        <end position="760"/>
    </location>
</feature>
<feature type="compositionally biased region" description="Acidic residues" evidence="4">
    <location>
        <begin position="233"/>
        <end position="248"/>
    </location>
</feature>
<feature type="region of interest" description="Disordered" evidence="4">
    <location>
        <begin position="674"/>
        <end position="693"/>
    </location>
</feature>
<evidence type="ECO:0008006" key="6">
    <source>
        <dbReference type="Google" id="ProtNLM"/>
    </source>
</evidence>
<feature type="compositionally biased region" description="Polar residues" evidence="4">
    <location>
        <begin position="535"/>
        <end position="549"/>
    </location>
</feature>
<keyword evidence="3" id="KW-0539">Nucleus</keyword>
<dbReference type="GO" id="GO:0051382">
    <property type="term" value="P:kinetochore assembly"/>
    <property type="evidence" value="ECO:0007669"/>
    <property type="project" value="InterPro"/>
</dbReference>
<feature type="compositionally biased region" description="Low complexity" evidence="4">
    <location>
        <begin position="38"/>
        <end position="59"/>
    </location>
</feature>